<dbReference type="AlphaFoldDB" id="A0A8T3AC55"/>
<gene>
    <name evidence="3" type="ORF">KFK09_023784</name>
</gene>
<keyword evidence="2" id="KW-0732">Signal</keyword>
<dbReference type="Pfam" id="PF06697">
    <property type="entry name" value="DUF1191"/>
    <property type="match status" value="1"/>
</dbReference>
<evidence type="ECO:0000313" key="3">
    <source>
        <dbReference type="EMBL" id="KAI0493663.1"/>
    </source>
</evidence>
<name>A0A8T3AC55_DENNO</name>
<feature type="signal peptide" evidence="2">
    <location>
        <begin position="1"/>
        <end position="45"/>
    </location>
</feature>
<accession>A0A8T3AC55</accession>
<evidence type="ECO:0000313" key="4">
    <source>
        <dbReference type="Proteomes" id="UP000829196"/>
    </source>
</evidence>
<evidence type="ECO:0000256" key="2">
    <source>
        <dbReference type="SAM" id="SignalP"/>
    </source>
</evidence>
<keyword evidence="1" id="KW-0472">Membrane</keyword>
<reference evidence="3" key="1">
    <citation type="journal article" date="2022" name="Front. Genet.">
        <title>Chromosome-Scale Assembly of the Dendrobium nobile Genome Provides Insights Into the Molecular Mechanism of the Biosynthesis of the Medicinal Active Ingredient of Dendrobium.</title>
        <authorList>
            <person name="Xu Q."/>
            <person name="Niu S.-C."/>
            <person name="Li K.-L."/>
            <person name="Zheng P.-J."/>
            <person name="Zhang X.-J."/>
            <person name="Jia Y."/>
            <person name="Liu Y."/>
            <person name="Niu Y.-X."/>
            <person name="Yu L.-H."/>
            <person name="Chen D.-F."/>
            <person name="Zhang G.-Q."/>
        </authorList>
    </citation>
    <scope>NUCLEOTIDE SEQUENCE</scope>
    <source>
        <tissue evidence="3">Leaf</tissue>
    </source>
</reference>
<keyword evidence="1" id="KW-0812">Transmembrane</keyword>
<keyword evidence="4" id="KW-1185">Reference proteome</keyword>
<keyword evidence="1" id="KW-1133">Transmembrane helix</keyword>
<dbReference type="PANTHER" id="PTHR33512:SF1">
    <property type="entry name" value="PROTEIN, PUTATIVE (DUF1191)-RELATED"/>
    <property type="match status" value="1"/>
</dbReference>
<protein>
    <submittedName>
        <fullName evidence="3">Uncharacterized protein</fullName>
    </submittedName>
</protein>
<dbReference type="OrthoDB" id="1101105at2759"/>
<feature type="chain" id="PRO_5035764952" evidence="2">
    <location>
        <begin position="46"/>
        <end position="313"/>
    </location>
</feature>
<dbReference type="PANTHER" id="PTHR33512">
    <property type="entry name" value="PROTEIN, PUTATIVE (DUF1191)-RELATED"/>
    <property type="match status" value="1"/>
</dbReference>
<dbReference type="InterPro" id="IPR010605">
    <property type="entry name" value="DUF1191"/>
</dbReference>
<evidence type="ECO:0000256" key="1">
    <source>
        <dbReference type="SAM" id="Phobius"/>
    </source>
</evidence>
<comment type="caution">
    <text evidence="3">The sequence shown here is derived from an EMBL/GenBank/DDBJ whole genome shotgun (WGS) entry which is preliminary data.</text>
</comment>
<dbReference type="Proteomes" id="UP000829196">
    <property type="component" value="Unassembled WGS sequence"/>
</dbReference>
<proteinExistence type="predicted"/>
<organism evidence="3 4">
    <name type="scientific">Dendrobium nobile</name>
    <name type="common">Orchid</name>
    <dbReference type="NCBI Taxonomy" id="94219"/>
    <lineage>
        <taxon>Eukaryota</taxon>
        <taxon>Viridiplantae</taxon>
        <taxon>Streptophyta</taxon>
        <taxon>Embryophyta</taxon>
        <taxon>Tracheophyta</taxon>
        <taxon>Spermatophyta</taxon>
        <taxon>Magnoliopsida</taxon>
        <taxon>Liliopsida</taxon>
        <taxon>Asparagales</taxon>
        <taxon>Orchidaceae</taxon>
        <taxon>Epidendroideae</taxon>
        <taxon>Malaxideae</taxon>
        <taxon>Dendrobiinae</taxon>
        <taxon>Dendrobium</taxon>
    </lineage>
</organism>
<feature type="transmembrane region" description="Helical" evidence="1">
    <location>
        <begin position="238"/>
        <end position="261"/>
    </location>
</feature>
<dbReference type="GO" id="GO:0016020">
    <property type="term" value="C:membrane"/>
    <property type="evidence" value="ECO:0007669"/>
    <property type="project" value="TreeGrafter"/>
</dbReference>
<sequence>MTKFHQQEKQDFHAFTQAPNSMENPPLSLLLPLPLLLLLISLTTSSPTPDRRRLIDNIIHSAALHSYPKRHKTAVPYTVSLPLALSAATAHAMRFRAGRLRRQGADFKEFHLSPGIVAHPHSKRLLIVHQNLGNLSGSLYSLPGYQLISPVLGLLIYDAVGSNSTELDVKVSKAPIEVDFSRMAGVPEIKEELLCAVFGLGRQVEVMGRGRVCLVKGQGHFGLVVERGMEKVVRRWKLVVAAATAGAMGAVLIGLLVVAVVKGKKKERRMAEMERRAYENEALRVSMVGHLRAYTAAAVRTAPAMEREDDLPM</sequence>
<dbReference type="EMBL" id="JAGYWB010000017">
    <property type="protein sequence ID" value="KAI0493663.1"/>
    <property type="molecule type" value="Genomic_DNA"/>
</dbReference>